<name>A0A5G2QLK3_PIG</name>
<dbReference type="ExpressionAtlas" id="A0A5G2QLK3">
    <property type="expression patterns" value="baseline and differential"/>
</dbReference>
<reference evidence="4" key="1">
    <citation type="submission" date="2009-11" db="EMBL/GenBank/DDBJ databases">
        <authorList>
            <consortium name="Porcine genome sequencing project"/>
        </authorList>
    </citation>
    <scope>NUCLEOTIDE SEQUENCE [LARGE SCALE GENOMIC DNA]</scope>
    <source>
        <strain evidence="4">Duroc</strain>
    </source>
</reference>
<dbReference type="Bgee" id="ENSSSCG00000016107">
    <property type="expression patterns" value="Expressed in testis and 28 other cell types or tissues"/>
</dbReference>
<reference evidence="3" key="3">
    <citation type="submission" date="2025-08" db="UniProtKB">
        <authorList>
            <consortium name="Ensembl"/>
        </authorList>
    </citation>
    <scope>IDENTIFICATION</scope>
</reference>
<sequence>IEPAQEMAKVSNTTDNRNGRVHSRHIDPIVQKIPYTNLENVQARGFSAAARNFQERGKTSNLPKDEAKEGTGQRLLNVSRGLAGGGCPLPDHLKVGCLAIHIKNCKHFTPKISLQLYSDLFIRISINNVVKCTKPYSLLPPNDEKNAIIAFDEVKFFSVQVPRRQDNEKNNIYLELMRYDNTKQCLVLVGSVQVHLYEVIQKGCFTEDLQMLNKNTFICRMEVEFMFSYGNFGYGFSHQLKPLQKIIEPSMFMNVAPPPERTDPVTNVIIPQPIEYPAFLSPDLKVTVGAPPAAPQMKQPSVVRLEKLQQQPRERLEKMKKEYRQLSTWIEKASYLEGILTPRLEHKELKEKAETIPSEFLDNKKGLTLSTLNHSGENDSNVVAPKNDASTKQMDSPFTTVPRLMSTEEDEIPSLEERQQEAVPERKMKNVLFSSEGKLKDRYQGLFKIDSSPSEVAFSPKEYISPSFSPEYIEFKPNYQDCSDRFEDLHVTSFKHLEKVKSRARLGRSPDDSHNHLKCTTRPYTAPEINKRGESYTGKFKSPRMVSAGLVHINDPVSDYENHKMRPKKN</sequence>
<keyword evidence="4" id="KW-1185">Reference proteome</keyword>
<dbReference type="PANTHER" id="PTHR21665">
    <property type="entry name" value="CATION CHANNEL SPERM-ASSOCIATED TARGETING SUBUNIT TAU"/>
    <property type="match status" value="1"/>
</dbReference>
<dbReference type="Proteomes" id="UP000008227">
    <property type="component" value="Chromosome 15"/>
</dbReference>
<evidence type="ECO:0000313" key="3">
    <source>
        <dbReference type="Ensembl" id="ENSSSCP00000065721.2"/>
    </source>
</evidence>
<feature type="region of interest" description="Disordered" evidence="1">
    <location>
        <begin position="505"/>
        <end position="537"/>
    </location>
</feature>
<accession>A0A5G2QLK3</accession>
<reference evidence="3" key="2">
    <citation type="journal article" date="2020" name="Gigascience">
        <title>An improved pig reference genome sequence to enable pig genetics and genomics research.</title>
        <authorList>
            <person name="Warr A."/>
            <person name="Affara N."/>
            <person name="Aken B."/>
            <person name="Beiki H."/>
            <person name="Bickhart D.M."/>
            <person name="Billis K."/>
            <person name="Chow W."/>
            <person name="Eory L."/>
            <person name="Finlayson H.A."/>
            <person name="Flicek P."/>
            <person name="Giron C.G."/>
            <person name="Griffin D.K."/>
            <person name="Hall R."/>
            <person name="Hannum G."/>
            <person name="Hourlier T."/>
            <person name="Howe K."/>
            <person name="Hume D.A."/>
            <person name="Izuogu O."/>
            <person name="Kim K."/>
            <person name="Koren S."/>
            <person name="Liu H."/>
            <person name="Manchanda N."/>
            <person name="Martin F.J."/>
            <person name="Nonneman D.J."/>
            <person name="O'Connor R.E."/>
            <person name="Phillippy A.M."/>
            <person name="Rohrer G.A."/>
            <person name="Rosen B.D."/>
            <person name="Rund L.A."/>
            <person name="Sargent C.A."/>
            <person name="Schook L.B."/>
            <person name="Schroeder S.G."/>
            <person name="Schwartz A.S."/>
            <person name="Skinner B.M."/>
            <person name="Talbot R."/>
            <person name="Tseng E."/>
            <person name="Tuggle C.K."/>
            <person name="Watson M."/>
            <person name="Smith T.P.L."/>
            <person name="Archibald A.L."/>
        </authorList>
    </citation>
    <scope>NUCLEOTIDE SEQUENCE [LARGE SCALE GENOMIC DNA]</scope>
    <source>
        <strain evidence="3">Duroc</strain>
    </source>
</reference>
<evidence type="ECO:0000259" key="2">
    <source>
        <dbReference type="Pfam" id="PF15729"/>
    </source>
</evidence>
<reference evidence="3" key="4">
    <citation type="submission" date="2025-09" db="UniProtKB">
        <authorList>
            <consortium name="Ensembl"/>
        </authorList>
    </citation>
    <scope>IDENTIFICATION</scope>
</reference>
<proteinExistence type="predicted"/>
<dbReference type="Ensembl" id="ENSSSCT00000085239.2">
    <property type="protein sequence ID" value="ENSSSCP00000065721.2"/>
    <property type="gene ID" value="ENSSSCG00000016107.5"/>
</dbReference>
<feature type="compositionally biased region" description="Polar residues" evidence="1">
    <location>
        <begin position="388"/>
        <end position="397"/>
    </location>
</feature>
<dbReference type="Pfam" id="PF15729">
    <property type="entry name" value="CTSRT"/>
    <property type="match status" value="1"/>
</dbReference>
<feature type="compositionally biased region" description="Basic and acidic residues" evidence="1">
    <location>
        <begin position="53"/>
        <end position="71"/>
    </location>
</feature>
<evidence type="ECO:0000313" key="4">
    <source>
        <dbReference type="Proteomes" id="UP000008227"/>
    </source>
</evidence>
<evidence type="ECO:0000256" key="1">
    <source>
        <dbReference type="SAM" id="MobiDB-lite"/>
    </source>
</evidence>
<feature type="region of interest" description="Disordered" evidence="1">
    <location>
        <begin position="52"/>
        <end position="71"/>
    </location>
</feature>
<dbReference type="GeneTree" id="ENSGT00390000018209"/>
<organism evidence="3 4">
    <name type="scientific">Sus scrofa</name>
    <name type="common">Pig</name>
    <dbReference type="NCBI Taxonomy" id="9823"/>
    <lineage>
        <taxon>Eukaryota</taxon>
        <taxon>Metazoa</taxon>
        <taxon>Chordata</taxon>
        <taxon>Craniata</taxon>
        <taxon>Vertebrata</taxon>
        <taxon>Euteleostomi</taxon>
        <taxon>Mammalia</taxon>
        <taxon>Eutheria</taxon>
        <taxon>Laurasiatheria</taxon>
        <taxon>Artiodactyla</taxon>
        <taxon>Suina</taxon>
        <taxon>Suidae</taxon>
        <taxon>Sus</taxon>
    </lineage>
</organism>
<dbReference type="InterPro" id="IPR048363">
    <property type="entry name" value="CTSRT_C2"/>
</dbReference>
<feature type="domain" description="Cation channel sperm-associated targeting subunit tau C2" evidence="2">
    <location>
        <begin position="95"/>
        <end position="230"/>
    </location>
</feature>
<protein>
    <submittedName>
        <fullName evidence="3">C2 calcium dependent domain containing 6</fullName>
    </submittedName>
</protein>
<dbReference type="AlphaFoldDB" id="A0A5G2QLK3"/>
<dbReference type="PANTHER" id="PTHR21665:SF2">
    <property type="entry name" value="CATION CHANNEL SPERM-ASSOCIATED TARGETING SUBUNIT TAU"/>
    <property type="match status" value="1"/>
</dbReference>
<gene>
    <name evidence="3" type="primary">C2CD6</name>
</gene>
<feature type="region of interest" description="Disordered" evidence="1">
    <location>
        <begin position="1"/>
        <end position="22"/>
    </location>
</feature>
<feature type="region of interest" description="Disordered" evidence="1">
    <location>
        <begin position="373"/>
        <end position="397"/>
    </location>
</feature>
<dbReference type="InterPro" id="IPR031462">
    <property type="entry name" value="CTSRT"/>
</dbReference>